<name>A0ABV8TWL9_9ACTN</name>
<proteinExistence type="predicted"/>
<evidence type="ECO:0000259" key="3">
    <source>
        <dbReference type="Pfam" id="PF03703"/>
    </source>
</evidence>
<keyword evidence="2" id="KW-0812">Transmembrane</keyword>
<feature type="compositionally biased region" description="Acidic residues" evidence="1">
    <location>
        <begin position="236"/>
        <end position="250"/>
    </location>
</feature>
<keyword evidence="2" id="KW-1133">Transmembrane helix</keyword>
<feature type="transmembrane region" description="Helical" evidence="2">
    <location>
        <begin position="98"/>
        <end position="122"/>
    </location>
</feature>
<dbReference type="EMBL" id="JBHSDK010000010">
    <property type="protein sequence ID" value="MFC4334864.1"/>
    <property type="molecule type" value="Genomic_DNA"/>
</dbReference>
<evidence type="ECO:0000256" key="2">
    <source>
        <dbReference type="SAM" id="Phobius"/>
    </source>
</evidence>
<dbReference type="PANTHER" id="PTHR37938:SF1">
    <property type="entry name" value="BLL0215 PROTEIN"/>
    <property type="match status" value="1"/>
</dbReference>
<feature type="domain" description="YdbS-like PH" evidence="3">
    <location>
        <begin position="152"/>
        <end position="226"/>
    </location>
</feature>
<feature type="transmembrane region" description="Helical" evidence="2">
    <location>
        <begin position="128"/>
        <end position="150"/>
    </location>
</feature>
<feature type="compositionally biased region" description="Low complexity" evidence="1">
    <location>
        <begin position="11"/>
        <end position="20"/>
    </location>
</feature>
<feature type="region of interest" description="Disordered" evidence="1">
    <location>
        <begin position="1"/>
        <end position="42"/>
    </location>
</feature>
<reference evidence="5" key="1">
    <citation type="journal article" date="2019" name="Int. J. Syst. Evol. Microbiol.">
        <title>The Global Catalogue of Microorganisms (GCM) 10K type strain sequencing project: providing services to taxonomists for standard genome sequencing and annotation.</title>
        <authorList>
            <consortium name="The Broad Institute Genomics Platform"/>
            <consortium name="The Broad Institute Genome Sequencing Center for Infectious Disease"/>
            <person name="Wu L."/>
            <person name="Ma J."/>
        </authorList>
    </citation>
    <scope>NUCLEOTIDE SEQUENCE [LARGE SCALE GENOMIC DNA]</scope>
    <source>
        <strain evidence="5">IBRC-M 10908</strain>
    </source>
</reference>
<comment type="caution">
    <text evidence="4">The sequence shown here is derived from an EMBL/GenBank/DDBJ whole genome shotgun (WGS) entry which is preliminary data.</text>
</comment>
<evidence type="ECO:0000256" key="1">
    <source>
        <dbReference type="SAM" id="MobiDB-lite"/>
    </source>
</evidence>
<dbReference type="InterPro" id="IPR005182">
    <property type="entry name" value="YdbS-like_PH"/>
</dbReference>
<feature type="compositionally biased region" description="Polar residues" evidence="1">
    <location>
        <begin position="21"/>
        <end position="31"/>
    </location>
</feature>
<dbReference type="Pfam" id="PF03703">
    <property type="entry name" value="bPH_2"/>
    <property type="match status" value="1"/>
</dbReference>
<dbReference type="Proteomes" id="UP001595823">
    <property type="component" value="Unassembled WGS sequence"/>
</dbReference>
<feature type="region of interest" description="Disordered" evidence="1">
    <location>
        <begin position="236"/>
        <end position="265"/>
    </location>
</feature>
<sequence>MTRTGPGGSGSPESGPQPSSHTSDSGGQNPRQAAPPQRDGLDDYDLEDLRFERTDSAEGIFAGMRGPVRKDVPSQVSARYLFPTEKYRGEWRRHWVHLLPWYIIGTFTTLTLGFIAGLFLKWEDPNQGLALLITVGVWIGVLCAVGWKLIDWYMDRFILTNKRIMLVQGVITREVAMMPLARVTDMKYAQTPMGRMLNYGTFIVESAGQDQALREVAHLPNPNELYLQMVEEMYEPEAVDEREEEEEVDLMAESAEGSPRKADDA</sequence>
<keyword evidence="2" id="KW-0472">Membrane</keyword>
<evidence type="ECO:0000313" key="5">
    <source>
        <dbReference type="Proteomes" id="UP001595823"/>
    </source>
</evidence>
<organism evidence="4 5">
    <name type="scientific">Salininema proteolyticum</name>
    <dbReference type="NCBI Taxonomy" id="1607685"/>
    <lineage>
        <taxon>Bacteria</taxon>
        <taxon>Bacillati</taxon>
        <taxon>Actinomycetota</taxon>
        <taxon>Actinomycetes</taxon>
        <taxon>Glycomycetales</taxon>
        <taxon>Glycomycetaceae</taxon>
        <taxon>Salininema</taxon>
    </lineage>
</organism>
<protein>
    <submittedName>
        <fullName evidence="4">PH domain-containing protein</fullName>
    </submittedName>
</protein>
<keyword evidence="5" id="KW-1185">Reference proteome</keyword>
<feature type="compositionally biased region" description="Gly residues" evidence="1">
    <location>
        <begin position="1"/>
        <end position="10"/>
    </location>
</feature>
<gene>
    <name evidence="4" type="ORF">ACFPET_06600</name>
</gene>
<accession>A0ABV8TWL9</accession>
<evidence type="ECO:0000313" key="4">
    <source>
        <dbReference type="EMBL" id="MFC4334864.1"/>
    </source>
</evidence>
<dbReference type="PANTHER" id="PTHR37938">
    <property type="entry name" value="BLL0215 PROTEIN"/>
    <property type="match status" value="1"/>
</dbReference>
<dbReference type="RefSeq" id="WP_380618977.1">
    <property type="nucleotide sequence ID" value="NZ_JBHSDK010000010.1"/>
</dbReference>